<feature type="region of interest" description="Disordered" evidence="1">
    <location>
        <begin position="317"/>
        <end position="342"/>
    </location>
</feature>
<sequence>MVQERASSKTRRPSELGSLLPLPCLLLPLLRIWSLLVVIFRSSEDMYHESAPVDKLKDATISISELIVDREAPPAATQPILVGKVHALPLHPMRLQHQLLILRRQVLLAKPILQTHPKPTRGMRAQQRLNKRRILNLLPNLLRSINSSHPHLVLQILRRQPMPGLQLLPLPSLHRRLTIRHSRLRSNPRRSPRYSLILLRRHCLPLHRFLLPLPLMQTLRQRLQPHLLHPLLILLHSVLPQLLVRHRHLLLQLPHLPIHLHLHLNLHLHHHLILHLHHHLQSPNQNSITLNSITLNSLFATKIPATECHKVIKTRSPMCESHGGNPASKPGEEGDGCTVQTA</sequence>
<protein>
    <submittedName>
        <fullName evidence="2">Uncharacterized protein</fullName>
    </submittedName>
</protein>
<dbReference type="Proteomes" id="UP000822688">
    <property type="component" value="Chromosome 10"/>
</dbReference>
<accession>A0A8T0GP91</accession>
<name>A0A8T0GP91_CERPU</name>
<organism evidence="2 3">
    <name type="scientific">Ceratodon purpureus</name>
    <name type="common">Fire moss</name>
    <name type="synonym">Dicranum purpureum</name>
    <dbReference type="NCBI Taxonomy" id="3225"/>
    <lineage>
        <taxon>Eukaryota</taxon>
        <taxon>Viridiplantae</taxon>
        <taxon>Streptophyta</taxon>
        <taxon>Embryophyta</taxon>
        <taxon>Bryophyta</taxon>
        <taxon>Bryophytina</taxon>
        <taxon>Bryopsida</taxon>
        <taxon>Dicranidae</taxon>
        <taxon>Pseudoditrichales</taxon>
        <taxon>Ditrichaceae</taxon>
        <taxon>Ceratodon</taxon>
    </lineage>
</organism>
<proteinExistence type="predicted"/>
<keyword evidence="3" id="KW-1185">Reference proteome</keyword>
<evidence type="ECO:0000256" key="1">
    <source>
        <dbReference type="SAM" id="MobiDB-lite"/>
    </source>
</evidence>
<evidence type="ECO:0000313" key="3">
    <source>
        <dbReference type="Proteomes" id="UP000822688"/>
    </source>
</evidence>
<evidence type="ECO:0000313" key="2">
    <source>
        <dbReference type="EMBL" id="KAG0560305.1"/>
    </source>
</evidence>
<reference evidence="2" key="1">
    <citation type="submission" date="2020-06" db="EMBL/GenBank/DDBJ databases">
        <title>WGS assembly of Ceratodon purpureus strain R40.</title>
        <authorList>
            <person name="Carey S.B."/>
            <person name="Jenkins J."/>
            <person name="Shu S."/>
            <person name="Lovell J.T."/>
            <person name="Sreedasyam A."/>
            <person name="Maumus F."/>
            <person name="Tiley G.P."/>
            <person name="Fernandez-Pozo N."/>
            <person name="Barry K."/>
            <person name="Chen C."/>
            <person name="Wang M."/>
            <person name="Lipzen A."/>
            <person name="Daum C."/>
            <person name="Saski C.A."/>
            <person name="Payton A.C."/>
            <person name="Mcbreen J.C."/>
            <person name="Conrad R.E."/>
            <person name="Kollar L.M."/>
            <person name="Olsson S."/>
            <person name="Huttunen S."/>
            <person name="Landis J.B."/>
            <person name="Wickett N.J."/>
            <person name="Johnson M.G."/>
            <person name="Rensing S.A."/>
            <person name="Grimwood J."/>
            <person name="Schmutz J."/>
            <person name="Mcdaniel S.F."/>
        </authorList>
    </citation>
    <scope>NUCLEOTIDE SEQUENCE</scope>
    <source>
        <strain evidence="2">R40</strain>
    </source>
</reference>
<comment type="caution">
    <text evidence="2">The sequence shown here is derived from an EMBL/GenBank/DDBJ whole genome shotgun (WGS) entry which is preliminary data.</text>
</comment>
<gene>
    <name evidence="2" type="ORF">KC19_10G170400</name>
</gene>
<dbReference type="AlphaFoldDB" id="A0A8T0GP91"/>
<dbReference type="EMBL" id="CM026431">
    <property type="protein sequence ID" value="KAG0560305.1"/>
    <property type="molecule type" value="Genomic_DNA"/>
</dbReference>